<accession>A0A195AY55</accession>
<evidence type="ECO:0000313" key="1">
    <source>
        <dbReference type="EMBL" id="KYM76874.1"/>
    </source>
</evidence>
<sequence length="77" mass="8790">MPSKLSDQARARASANDLVTRLTLRYVRNFSTFPCATVNIEIKQCIYICYTYTHPSYHRIHRNSTPSPSVFPLGKQG</sequence>
<gene>
    <name evidence="1" type="ORF">ALC53_12763</name>
</gene>
<keyword evidence="2" id="KW-1185">Reference proteome</keyword>
<dbReference type="Proteomes" id="UP000078540">
    <property type="component" value="Unassembled WGS sequence"/>
</dbReference>
<dbReference type="AlphaFoldDB" id="A0A195AY55"/>
<reference evidence="1 2" key="1">
    <citation type="submission" date="2015-09" db="EMBL/GenBank/DDBJ databases">
        <title>Atta colombica WGS genome.</title>
        <authorList>
            <person name="Nygaard S."/>
            <person name="Hu H."/>
            <person name="Boomsma J."/>
            <person name="Zhang G."/>
        </authorList>
    </citation>
    <scope>NUCLEOTIDE SEQUENCE [LARGE SCALE GENOMIC DNA]</scope>
    <source>
        <strain evidence="1">Treedump-2</strain>
        <tissue evidence="1">Whole body</tissue>
    </source>
</reference>
<organism evidence="1 2">
    <name type="scientific">Atta colombica</name>
    <dbReference type="NCBI Taxonomy" id="520822"/>
    <lineage>
        <taxon>Eukaryota</taxon>
        <taxon>Metazoa</taxon>
        <taxon>Ecdysozoa</taxon>
        <taxon>Arthropoda</taxon>
        <taxon>Hexapoda</taxon>
        <taxon>Insecta</taxon>
        <taxon>Pterygota</taxon>
        <taxon>Neoptera</taxon>
        <taxon>Endopterygota</taxon>
        <taxon>Hymenoptera</taxon>
        <taxon>Apocrita</taxon>
        <taxon>Aculeata</taxon>
        <taxon>Formicoidea</taxon>
        <taxon>Formicidae</taxon>
        <taxon>Myrmicinae</taxon>
        <taxon>Atta</taxon>
    </lineage>
</organism>
<name>A0A195AY55_9HYME</name>
<proteinExistence type="predicted"/>
<protein>
    <submittedName>
        <fullName evidence="1">Uncharacterized protein</fullName>
    </submittedName>
</protein>
<dbReference type="EMBL" id="KQ976716">
    <property type="protein sequence ID" value="KYM76874.1"/>
    <property type="molecule type" value="Genomic_DNA"/>
</dbReference>
<evidence type="ECO:0000313" key="2">
    <source>
        <dbReference type="Proteomes" id="UP000078540"/>
    </source>
</evidence>